<dbReference type="AlphaFoldDB" id="A0A8K1GLS6"/>
<name>A0A8K1GLS6_9PASS</name>
<reference evidence="2" key="1">
    <citation type="submission" date="2019-04" db="EMBL/GenBank/DDBJ databases">
        <title>Genome assembly of Zosterops borbonicus 15179.</title>
        <authorList>
            <person name="Leroy T."/>
            <person name="Anselmetti Y."/>
            <person name="Tilak M.-K."/>
            <person name="Nabholz B."/>
        </authorList>
    </citation>
    <scope>NUCLEOTIDE SEQUENCE</scope>
    <source>
        <strain evidence="2">HGM_15179</strain>
        <tissue evidence="2">Muscle</tissue>
    </source>
</reference>
<dbReference type="EMBL" id="SWJQ01000172">
    <property type="protein sequence ID" value="TRZ19810.1"/>
    <property type="molecule type" value="Genomic_DNA"/>
</dbReference>
<evidence type="ECO:0000313" key="3">
    <source>
        <dbReference type="Proteomes" id="UP000796761"/>
    </source>
</evidence>
<protein>
    <submittedName>
        <fullName evidence="2">Uncharacterized protein</fullName>
    </submittedName>
</protein>
<dbReference type="Proteomes" id="UP000796761">
    <property type="component" value="Unassembled WGS sequence"/>
</dbReference>
<evidence type="ECO:0000256" key="1">
    <source>
        <dbReference type="SAM" id="MobiDB-lite"/>
    </source>
</evidence>
<organism evidence="2 3">
    <name type="scientific">Zosterops borbonicus</name>
    <dbReference type="NCBI Taxonomy" id="364589"/>
    <lineage>
        <taxon>Eukaryota</taxon>
        <taxon>Metazoa</taxon>
        <taxon>Chordata</taxon>
        <taxon>Craniata</taxon>
        <taxon>Vertebrata</taxon>
        <taxon>Euteleostomi</taxon>
        <taxon>Archelosauria</taxon>
        <taxon>Archosauria</taxon>
        <taxon>Dinosauria</taxon>
        <taxon>Saurischia</taxon>
        <taxon>Theropoda</taxon>
        <taxon>Coelurosauria</taxon>
        <taxon>Aves</taxon>
        <taxon>Neognathae</taxon>
        <taxon>Neoaves</taxon>
        <taxon>Telluraves</taxon>
        <taxon>Australaves</taxon>
        <taxon>Passeriformes</taxon>
        <taxon>Sylvioidea</taxon>
        <taxon>Zosteropidae</taxon>
        <taxon>Zosterops</taxon>
    </lineage>
</organism>
<feature type="non-terminal residue" evidence="2">
    <location>
        <position position="52"/>
    </location>
</feature>
<evidence type="ECO:0000313" key="2">
    <source>
        <dbReference type="EMBL" id="TRZ19810.1"/>
    </source>
</evidence>
<feature type="region of interest" description="Disordered" evidence="1">
    <location>
        <begin position="15"/>
        <end position="52"/>
    </location>
</feature>
<proteinExistence type="predicted"/>
<keyword evidence="3" id="KW-1185">Reference proteome</keyword>
<gene>
    <name evidence="2" type="ORF">HGM15179_007302</name>
</gene>
<accession>A0A8K1GLS6</accession>
<sequence>LADVQWMAVRCPRAGDATAARAQIPGWGGPEPDRGTDTPGAPPRGRGCAELR</sequence>
<feature type="non-terminal residue" evidence="2">
    <location>
        <position position="1"/>
    </location>
</feature>
<comment type="caution">
    <text evidence="2">The sequence shown here is derived from an EMBL/GenBank/DDBJ whole genome shotgun (WGS) entry which is preliminary data.</text>
</comment>